<dbReference type="InterPro" id="IPR041362">
    <property type="entry name" value="TIG2_plexin"/>
</dbReference>
<dbReference type="InterPro" id="IPR046800">
    <property type="entry name" value="Plexin_RBD"/>
</dbReference>
<proteinExistence type="predicted"/>
<feature type="domain" description="IPT/TIG" evidence="7">
    <location>
        <begin position="371"/>
        <end position="496"/>
    </location>
</feature>
<dbReference type="Pfam" id="PF01833">
    <property type="entry name" value="TIG"/>
    <property type="match status" value="2"/>
</dbReference>
<reference evidence="9" key="1">
    <citation type="submission" date="2025-08" db="UniProtKB">
        <authorList>
            <consortium name="RefSeq"/>
        </authorList>
    </citation>
    <scope>IDENTIFICATION</scope>
    <source>
        <tissue evidence="9">Testes</tissue>
    </source>
</reference>
<dbReference type="InterPro" id="IPR013548">
    <property type="entry name" value="Plexin_cytoplasmic_RasGAP_dom"/>
</dbReference>
<dbReference type="Pfam" id="PF20170">
    <property type="entry name" value="Plexin_RBD"/>
    <property type="match status" value="1"/>
</dbReference>
<dbReference type="SMART" id="SM00429">
    <property type="entry name" value="IPT"/>
    <property type="match status" value="1"/>
</dbReference>
<evidence type="ECO:0000256" key="4">
    <source>
        <dbReference type="SAM" id="Coils"/>
    </source>
</evidence>
<evidence type="ECO:0000259" key="7">
    <source>
        <dbReference type="SMART" id="SM00429"/>
    </source>
</evidence>
<dbReference type="SUPFAM" id="SSF103575">
    <property type="entry name" value="Plexin repeat"/>
    <property type="match status" value="1"/>
</dbReference>
<feature type="domain" description="PSI" evidence="6">
    <location>
        <begin position="16"/>
        <end position="71"/>
    </location>
</feature>
<sequence length="1237" mass="139195">MGRNTSAQITKVPVENCEKYTTCDECLGVDGVGDPYCGWCTLENRCTRKSDCEGYPDSSTNRWIADDSQCPSIDVDPSSVEREKIKLLTLTVTSLPHSRNGYKCVFDSLGTTDADAADESNVLTCTTPPPSNIPPPGNRGYVRVKLSLLSKETNEKFVSTDFDFYDCESFKTCMTCTKNNYGCDWCVFENKCSKDVSSCIENGIIKGDAIEANSSQQCPQIKEGAETLIPVDLSQEFYVVGVNFPQPSDGQTGYDCILHIEGVEVTVTGERESTESIKCQSSKYMYSEDVSSKLVSLQLKWNNDFEIDNPDNVKVNLYKCDVGRPNCGVCHQAELKYQCGWCNSVNEQKCTVVNKCNPINSWLTREEICPNPTIDKIKPEAGPIEGGTRLTIMGYNLGKNSSNVKQIDVAGLECIPQSDGYRTAEHGGTKIVVTGENLNIVQTTLMRVYKDVLYYDSPCKVESSTKMVCKAPDISATNIETTAEQPYKVDYGFILDSVENTTHLINSEFGAFSYYPNPEYYPFENGVKVYSGVGEDPLVIPGQHLNLASSETDVTVMIGSEICEVISLAWNQLTCQPPRQQPNGGSEEKGVELWIYHGNLNVTTGSLKYASAGPPLSIEAIIAIAAAGTVCLVVFIIILILYRRKSTESNRNVKKLQVQLDMLESRVAKECKEAFAELQTEVTEMTTDIEAAGIPFLDYRNYTMKVLFPGDEDHPVLKELEVKGARKADVEKGLREFGKLINNKTFLLIFIRTLEAQNNFKMTESVAEKMLTNWLTFMLYRFLKDCAGEPLFMLYRALKQQIEKGPVDACTHEARYSLSEAKLIRQQIDYKTYLINVVNPDTVFDSKEEQYIQVKVLDCDTISQVKEKFLDAIYKNAPYSSRPRVEQVDLEWRQGFGGRLSLADDDVTCKVEGEWKRINTLEHYKVLDSAIMALVPKQGFNMSPGVTSLKVCNIVYDSLFLFTGNMSLTASPGHRSNSSMLINSEIAESGQKFWHLIKQHDVDLQKEGDRSSKMMSEIYLTRLLSTKGTLQKYVDDFLETLFSTVHHGHALPQAIKYLFDFLDEQALEHGITDPDVVHTWKSNSLPLRFWVNVIKNPDFVFDVYKSQTVDACLSVVAQTFMDSCSTSEHKLGKDSPSSKLLYARDIPHYRDWVYRYYEDIKNMPTVSDQDMSSALADESRVHQFEFNTVSALNELYFYFTHKYNDQILEALEDDDTARKSRLAYKLEQVGDIMSGQH</sequence>
<dbReference type="GeneID" id="100329049"/>
<name>A0ABM0MJ89_SACKO</name>
<dbReference type="SUPFAM" id="SSF81296">
    <property type="entry name" value="E set domains"/>
    <property type="match status" value="2"/>
</dbReference>
<dbReference type="Gene3D" id="1.10.506.10">
    <property type="entry name" value="GTPase Activation - p120gap, domain 1"/>
    <property type="match status" value="3"/>
</dbReference>
<keyword evidence="8" id="KW-1185">Reference proteome</keyword>
<dbReference type="InterPro" id="IPR002909">
    <property type="entry name" value="IPT_dom"/>
</dbReference>
<dbReference type="CDD" id="cd12790">
    <property type="entry name" value="RasGAP_plexin_A"/>
    <property type="match status" value="1"/>
</dbReference>
<dbReference type="CDD" id="cd00603">
    <property type="entry name" value="IPT_PCSR"/>
    <property type="match status" value="1"/>
</dbReference>
<evidence type="ECO:0000256" key="3">
    <source>
        <dbReference type="ARBA" id="ARBA00023180"/>
    </source>
</evidence>
<feature type="coiled-coil region" evidence="4">
    <location>
        <begin position="646"/>
        <end position="673"/>
    </location>
</feature>
<evidence type="ECO:0000256" key="2">
    <source>
        <dbReference type="ARBA" id="ARBA00023136"/>
    </source>
</evidence>
<dbReference type="PANTHER" id="PTHR22625:SF70">
    <property type="entry name" value="PLEXIN A, ISOFORM A"/>
    <property type="match status" value="1"/>
</dbReference>
<protein>
    <submittedName>
        <fullName evidence="9">Plexin-A4</fullName>
    </submittedName>
</protein>
<dbReference type="Pfam" id="PF01437">
    <property type="entry name" value="PSI"/>
    <property type="match status" value="1"/>
</dbReference>
<evidence type="ECO:0000256" key="1">
    <source>
        <dbReference type="ARBA" id="ARBA00004479"/>
    </source>
</evidence>
<dbReference type="SMART" id="SM00423">
    <property type="entry name" value="PSI"/>
    <property type="match status" value="3"/>
</dbReference>
<comment type="subcellular location">
    <subcellularLocation>
        <location evidence="1">Membrane</location>
        <topology evidence="1">Single-pass type I membrane protein</topology>
    </subcellularLocation>
</comment>
<dbReference type="Pfam" id="PF08337">
    <property type="entry name" value="Plexin_cytopl"/>
    <property type="match status" value="1"/>
</dbReference>
<dbReference type="InterPro" id="IPR013783">
    <property type="entry name" value="Ig-like_fold"/>
</dbReference>
<evidence type="ECO:0000259" key="6">
    <source>
        <dbReference type="SMART" id="SM00423"/>
    </source>
</evidence>
<evidence type="ECO:0000313" key="8">
    <source>
        <dbReference type="Proteomes" id="UP000694865"/>
    </source>
</evidence>
<feature type="domain" description="PSI" evidence="6">
    <location>
        <begin position="319"/>
        <end position="370"/>
    </location>
</feature>
<dbReference type="InterPro" id="IPR041019">
    <property type="entry name" value="TIG1_plexin"/>
</dbReference>
<keyword evidence="5" id="KW-0812">Transmembrane</keyword>
<evidence type="ECO:0000313" key="9">
    <source>
        <dbReference type="RefSeq" id="XP_006820080.1"/>
    </source>
</evidence>
<dbReference type="PANTHER" id="PTHR22625">
    <property type="entry name" value="PLEXIN"/>
    <property type="match status" value="1"/>
</dbReference>
<dbReference type="Pfam" id="PF17960">
    <property type="entry name" value="TIG_plexin"/>
    <property type="match status" value="1"/>
</dbReference>
<dbReference type="Pfam" id="PF18020">
    <property type="entry name" value="TIG_2"/>
    <property type="match status" value="1"/>
</dbReference>
<dbReference type="InterPro" id="IPR014756">
    <property type="entry name" value="Ig_E-set"/>
</dbReference>
<dbReference type="InterPro" id="IPR031148">
    <property type="entry name" value="Plexin"/>
</dbReference>
<keyword evidence="5" id="KW-1133">Transmembrane helix</keyword>
<accession>A0ABM0MJ89</accession>
<gene>
    <name evidence="9" type="primary">LOC100329049</name>
</gene>
<dbReference type="Gene3D" id="3.10.20.90">
    <property type="entry name" value="Phosphatidylinositol 3-kinase Catalytic Subunit, Chain A, domain 1"/>
    <property type="match status" value="1"/>
</dbReference>
<dbReference type="InterPro" id="IPR016201">
    <property type="entry name" value="PSI"/>
</dbReference>
<feature type="domain" description="PSI" evidence="6">
    <location>
        <begin position="166"/>
        <end position="219"/>
    </location>
</feature>
<keyword evidence="3" id="KW-0325">Glycoprotein</keyword>
<dbReference type="RefSeq" id="XP_006820080.1">
    <property type="nucleotide sequence ID" value="XM_006820017.1"/>
</dbReference>
<feature type="transmembrane region" description="Helical" evidence="5">
    <location>
        <begin position="620"/>
        <end position="642"/>
    </location>
</feature>
<evidence type="ECO:0000256" key="5">
    <source>
        <dbReference type="SAM" id="Phobius"/>
    </source>
</evidence>
<keyword evidence="2 5" id="KW-0472">Membrane</keyword>
<dbReference type="Proteomes" id="UP000694865">
    <property type="component" value="Unplaced"/>
</dbReference>
<dbReference type="InterPro" id="IPR002165">
    <property type="entry name" value="Plexin_repeat"/>
</dbReference>
<organism evidence="8 9">
    <name type="scientific">Saccoglossus kowalevskii</name>
    <name type="common">Acorn worm</name>
    <dbReference type="NCBI Taxonomy" id="10224"/>
    <lineage>
        <taxon>Eukaryota</taxon>
        <taxon>Metazoa</taxon>
        <taxon>Hemichordata</taxon>
        <taxon>Enteropneusta</taxon>
        <taxon>Harrimaniidae</taxon>
        <taxon>Saccoglossus</taxon>
    </lineage>
</organism>
<dbReference type="SUPFAM" id="SSF48350">
    <property type="entry name" value="GTPase activation domain, GAP"/>
    <property type="match status" value="1"/>
</dbReference>
<dbReference type="InterPro" id="IPR008936">
    <property type="entry name" value="Rho_GTPase_activation_prot"/>
</dbReference>
<dbReference type="Gene3D" id="2.60.40.10">
    <property type="entry name" value="Immunoglobulins"/>
    <property type="match status" value="3"/>
</dbReference>
<keyword evidence="4" id="KW-0175">Coiled coil</keyword>